<gene>
    <name evidence="3" type="ORF">QLX08_007772</name>
</gene>
<feature type="compositionally biased region" description="Gly residues" evidence="2">
    <location>
        <begin position="598"/>
        <end position="608"/>
    </location>
</feature>
<feature type="compositionally biased region" description="Gly residues" evidence="2">
    <location>
        <begin position="429"/>
        <end position="544"/>
    </location>
</feature>
<feature type="compositionally biased region" description="Low complexity" evidence="2">
    <location>
        <begin position="417"/>
        <end position="428"/>
    </location>
</feature>
<evidence type="ECO:0000256" key="1">
    <source>
        <dbReference type="ARBA" id="ARBA00007218"/>
    </source>
</evidence>
<feature type="compositionally biased region" description="Gly residues" evidence="2">
    <location>
        <begin position="382"/>
        <end position="396"/>
    </location>
</feature>
<protein>
    <recommendedName>
        <fullName evidence="5">Protein FAM98A</fullName>
    </recommendedName>
</protein>
<dbReference type="Pfam" id="PF10239">
    <property type="entry name" value="DUF2465"/>
    <property type="match status" value="2"/>
</dbReference>
<sequence>MELRLLERIQKLGYNGQLTDPSKFKEALKQGPKSIEFTQLVAWFADELAILNDMDEAIHAIVSPDDSSSFLLELSCFLKELGCMNKRLMTGNVNTRLATEQDRYILLDFLGAELKASRLLEFKKHESSSSSSSSTAASSCSTAASSSSMAASSSSTAASSSSMAASSSSTAASSSSSTASSSSTIIVAKSDTAKDLKDMLIALNFERPPDDITTEKLFTRLHNKLTEVLKTAPSELVGQPLITHEFSEEDWDDLQHIQQELHDEYRMRRDMLLKRLDVTVQSFLWSDRIKPQEAELKRQYEETRKLLSAEPDVTFADLLAARDDIALMEKTSNASVRKNTQTEINKIIIGEVPDRGGRPYEQEPPPPEMPPWQKDRVPGPSTSGGGRGGRGGGRGSGSNFQTSYNSDKNSYSGNAGYGDSSYASNSGYSGQGGYGGAQGSGYGGGQGGGYGGGQGGGYGGGQGGGYGGGQGSGYGGGQGGGYGGGQGGYKSGQGGGYKGGQGGGYKGGQGSGYGGRGQGGGYGGGGQKGGYGGGQGGGYGGGGNNSYSGDSRDGGYKSEYKGGQQYQRGGSGRGRGGRVQGGWNQSGSNSDNYQRGYNRGGGKGGRQY</sequence>
<dbReference type="PANTHER" id="PTHR31353">
    <property type="entry name" value="FAM98"/>
    <property type="match status" value="1"/>
</dbReference>
<evidence type="ECO:0000313" key="4">
    <source>
        <dbReference type="Proteomes" id="UP001432146"/>
    </source>
</evidence>
<proteinExistence type="inferred from homology"/>
<evidence type="ECO:0000313" key="3">
    <source>
        <dbReference type="EMBL" id="KAK9299160.1"/>
    </source>
</evidence>
<feature type="compositionally biased region" description="Basic and acidic residues" evidence="2">
    <location>
        <begin position="352"/>
        <end position="361"/>
    </location>
</feature>
<name>A0AAW0ZN94_9HYME</name>
<dbReference type="Proteomes" id="UP001432146">
    <property type="component" value="Unassembled WGS sequence"/>
</dbReference>
<feature type="region of interest" description="Disordered" evidence="2">
    <location>
        <begin position="345"/>
        <end position="608"/>
    </location>
</feature>
<dbReference type="GO" id="GO:0072669">
    <property type="term" value="C:tRNA-splicing ligase complex"/>
    <property type="evidence" value="ECO:0007669"/>
    <property type="project" value="TreeGrafter"/>
</dbReference>
<organism evidence="3 4">
    <name type="scientific">Tetragonisca angustula</name>
    <dbReference type="NCBI Taxonomy" id="166442"/>
    <lineage>
        <taxon>Eukaryota</taxon>
        <taxon>Metazoa</taxon>
        <taxon>Ecdysozoa</taxon>
        <taxon>Arthropoda</taxon>
        <taxon>Hexapoda</taxon>
        <taxon>Insecta</taxon>
        <taxon>Pterygota</taxon>
        <taxon>Neoptera</taxon>
        <taxon>Endopterygota</taxon>
        <taxon>Hymenoptera</taxon>
        <taxon>Apocrita</taxon>
        <taxon>Aculeata</taxon>
        <taxon>Apoidea</taxon>
        <taxon>Anthophila</taxon>
        <taxon>Apidae</taxon>
        <taxon>Tetragonisca</taxon>
    </lineage>
</organism>
<evidence type="ECO:0000256" key="2">
    <source>
        <dbReference type="SAM" id="MobiDB-lite"/>
    </source>
</evidence>
<dbReference type="PANTHER" id="PTHR31353:SF1">
    <property type="entry name" value="PROTEIN FAM98B"/>
    <property type="match status" value="1"/>
</dbReference>
<feature type="compositionally biased region" description="Gly residues" evidence="2">
    <location>
        <begin position="569"/>
        <end position="580"/>
    </location>
</feature>
<feature type="compositionally biased region" description="Polar residues" evidence="2">
    <location>
        <begin position="399"/>
        <end position="413"/>
    </location>
</feature>
<feature type="compositionally biased region" description="Basic and acidic residues" evidence="2">
    <location>
        <begin position="550"/>
        <end position="560"/>
    </location>
</feature>
<keyword evidence="4" id="KW-1185">Reference proteome</keyword>
<evidence type="ECO:0008006" key="5">
    <source>
        <dbReference type="Google" id="ProtNLM"/>
    </source>
</evidence>
<reference evidence="3 4" key="1">
    <citation type="submission" date="2024-05" db="EMBL/GenBank/DDBJ databases">
        <title>The nuclear and mitochondrial genome assemblies of Tetragonisca angustula (Apidae: Meliponini), a tiny yet remarkable pollinator in the Neotropics.</title>
        <authorList>
            <person name="Ferrari R."/>
            <person name="Ricardo P.C."/>
            <person name="Dias F.C."/>
            <person name="Araujo N.S."/>
            <person name="Soares D.O."/>
            <person name="Zhou Q.-S."/>
            <person name="Zhu C.-D."/>
            <person name="Coutinho L."/>
            <person name="Airas M.C."/>
            <person name="Batista T.M."/>
        </authorList>
    </citation>
    <scope>NUCLEOTIDE SEQUENCE [LARGE SCALE GENOMIC DNA]</scope>
    <source>
        <strain evidence="3">ASF017062</strain>
        <tissue evidence="3">Abdomen</tissue>
    </source>
</reference>
<comment type="caution">
    <text evidence="3">The sequence shown here is derived from an EMBL/GenBank/DDBJ whole genome shotgun (WGS) entry which is preliminary data.</text>
</comment>
<comment type="similarity">
    <text evidence="1">Belongs to the FAM98 family.</text>
</comment>
<accession>A0AAW0ZN94</accession>
<dbReference type="AlphaFoldDB" id="A0AAW0ZN94"/>
<dbReference type="InterPro" id="IPR018797">
    <property type="entry name" value="FAM98"/>
</dbReference>
<dbReference type="EMBL" id="JAWNGG020000155">
    <property type="protein sequence ID" value="KAK9299160.1"/>
    <property type="molecule type" value="Genomic_DNA"/>
</dbReference>